<feature type="compositionally biased region" description="Low complexity" evidence="2">
    <location>
        <begin position="520"/>
        <end position="573"/>
    </location>
</feature>
<feature type="compositionally biased region" description="Basic residues" evidence="2">
    <location>
        <begin position="575"/>
        <end position="586"/>
    </location>
</feature>
<feature type="compositionally biased region" description="Low complexity" evidence="2">
    <location>
        <begin position="951"/>
        <end position="961"/>
    </location>
</feature>
<feature type="region of interest" description="Disordered" evidence="2">
    <location>
        <begin position="504"/>
        <end position="704"/>
    </location>
</feature>
<feature type="compositionally biased region" description="Pro residues" evidence="2">
    <location>
        <begin position="763"/>
        <end position="774"/>
    </location>
</feature>
<accession>A0A0L0DFV2</accession>
<feature type="compositionally biased region" description="Pro residues" evidence="2">
    <location>
        <begin position="691"/>
        <end position="702"/>
    </location>
</feature>
<feature type="compositionally biased region" description="Pro residues" evidence="2">
    <location>
        <begin position="983"/>
        <end position="1020"/>
    </location>
</feature>
<feature type="compositionally biased region" description="Pro residues" evidence="2">
    <location>
        <begin position="918"/>
        <end position="929"/>
    </location>
</feature>
<feature type="compositionally biased region" description="Low complexity" evidence="2">
    <location>
        <begin position="671"/>
        <end position="684"/>
    </location>
</feature>
<keyword evidence="1" id="KW-0175">Coiled coil</keyword>
<feature type="compositionally biased region" description="Low complexity" evidence="2">
    <location>
        <begin position="1021"/>
        <end position="1037"/>
    </location>
</feature>
<dbReference type="GeneID" id="25565707"/>
<dbReference type="EMBL" id="GL349465">
    <property type="protein sequence ID" value="KNC51217.1"/>
    <property type="molecule type" value="Genomic_DNA"/>
</dbReference>
<name>A0A0L0DFV2_THETB</name>
<feature type="compositionally biased region" description="Pro residues" evidence="2">
    <location>
        <begin position="887"/>
        <end position="898"/>
    </location>
</feature>
<sequence>MEKAATVAVAGTAERAEALVNAGVRGVTVSPAWSGLSSHLTAASEEMARSVGTMEEYVVTVLAHSSVELADELAQLSKRVAKQAKEKRKLEDTLEKIDAALRKSATAALANRQLVESGSEKEKKKATKKQAKLEASLATAEAAAEATRAHVMAFRYAFVVEGAEITNSFDKWNMKRKSLLLQLFRKLLTTLEMAAAALNKAPDLTRLAPQLIPPAALRDALAAGANPTTEIDRAIAILTAGVGESQALHYIGTKLASYFSDYSKKLRKAAAAADSSGFAATEEDSSHSRGWAELVAALAKVAEDYEAASVVLGQLASGPLSRHTGKATAVLKRISALVSSAQRDQVKWNDKVVKARAKSNITAAAEAEERVAALAAEVRSMYPAQIGAADKAEATRAASFGSDIVKVASQVYSTFHALRIYLAPAVSSMDDSFTSLRAATHSFARTAGFDASLATDYALSEDSKAFPKPFSLAAGTAIHSFSDSADPTAAAAAEAAHAQVEAARQASLAASKSKSKSKSQPKSASGTLSSGSSSSSSASVSGSGSGSSSSSSGSDSSSDSSSGSSSSSSSSSSTAKRRKSKATHKPSKTEVQPPPPIVNRTDNGMALNTGDASGTPSPPSSLGSLGPPPALSSLGPPPALGSDDELLKAAMITPSGSSGSSRIDRPTSFSADDPAAAAVVRPPRSQTLVGPPRPEARGPPLPGAVVAQALEETDALMASIARPPAAASHGPPPPRKTSGPPNPGLTTMAEADNMLASLHGAGPPKPKSSGPPNPGLTTMAEADNLMASLRGAGPPKPKSSGPPNPGLTTMAEADDLMASLRGAGPPKPTSAGPPTPGLTTMAEADDLMASLRGAGPPKPTSAGPPTPGLTTMAEADDLMASLRAAGPPKPTSAGPPTPGLTTMAEADDLMASLRAAGPPKPTSSGPPKPGLTTLAEADDMLADLSGPPRPSKSAPKSSGRSLAALTAAKPAVPRKISLTTRPMTPPRPSGPPRPGGPPPRPAAPLRPAPPRPSQGPPKPPADAAAMAEADDLLASLR</sequence>
<evidence type="ECO:0000313" key="3">
    <source>
        <dbReference type="EMBL" id="KNC51217.1"/>
    </source>
</evidence>
<dbReference type="Gene3D" id="1.20.1270.60">
    <property type="entry name" value="Arfaptin homology (AH) domain/BAR domain"/>
    <property type="match status" value="1"/>
</dbReference>
<dbReference type="AlphaFoldDB" id="A0A0L0DFV2"/>
<proteinExistence type="predicted"/>
<reference evidence="3 4" key="1">
    <citation type="submission" date="2010-05" db="EMBL/GenBank/DDBJ databases">
        <title>The Genome Sequence of Thecamonas trahens ATCC 50062.</title>
        <authorList>
            <consortium name="The Broad Institute Genome Sequencing Platform"/>
            <person name="Russ C."/>
            <person name="Cuomo C."/>
            <person name="Shea T."/>
            <person name="Young S.K."/>
            <person name="Zeng Q."/>
            <person name="Koehrsen M."/>
            <person name="Haas B."/>
            <person name="Borodovsky M."/>
            <person name="Guigo R."/>
            <person name="Alvarado L."/>
            <person name="Berlin A."/>
            <person name="Bochicchio J."/>
            <person name="Borenstein D."/>
            <person name="Chapman S."/>
            <person name="Chen Z."/>
            <person name="Freedman E."/>
            <person name="Gellesch M."/>
            <person name="Goldberg J."/>
            <person name="Griggs A."/>
            <person name="Gujja S."/>
            <person name="Heilman E."/>
            <person name="Heiman D."/>
            <person name="Hepburn T."/>
            <person name="Howarth C."/>
            <person name="Jen D."/>
            <person name="Larson L."/>
            <person name="Mehta T."/>
            <person name="Park D."/>
            <person name="Pearson M."/>
            <person name="Roberts A."/>
            <person name="Saif S."/>
            <person name="Shenoy N."/>
            <person name="Sisk P."/>
            <person name="Stolte C."/>
            <person name="Sykes S."/>
            <person name="Thomson T."/>
            <person name="Walk T."/>
            <person name="White J."/>
            <person name="Yandava C."/>
            <person name="Burger G."/>
            <person name="Gray M.W."/>
            <person name="Holland P.W.H."/>
            <person name="King N."/>
            <person name="Lang F.B.F."/>
            <person name="Roger A.J."/>
            <person name="Ruiz-Trillo I."/>
            <person name="Lander E."/>
            <person name="Nusbaum C."/>
        </authorList>
    </citation>
    <scope>NUCLEOTIDE SEQUENCE [LARGE SCALE GENOMIC DNA]</scope>
    <source>
        <strain evidence="3 4">ATCC 50062</strain>
    </source>
</reference>
<evidence type="ECO:0000313" key="4">
    <source>
        <dbReference type="Proteomes" id="UP000054408"/>
    </source>
</evidence>
<feature type="region of interest" description="Disordered" evidence="2">
    <location>
        <begin position="716"/>
        <end position="1037"/>
    </location>
</feature>
<feature type="compositionally biased region" description="Pro residues" evidence="2">
    <location>
        <begin position="856"/>
        <end position="867"/>
    </location>
</feature>
<gene>
    <name evidence="3" type="ORF">AMSG_06575</name>
</gene>
<feature type="compositionally biased region" description="Low complexity" evidence="2">
    <location>
        <begin position="612"/>
        <end position="625"/>
    </location>
</feature>
<dbReference type="Proteomes" id="UP000054408">
    <property type="component" value="Unassembled WGS sequence"/>
</dbReference>
<keyword evidence="4" id="KW-1185">Reference proteome</keyword>
<dbReference type="InterPro" id="IPR027267">
    <property type="entry name" value="AH/BAR_dom_sf"/>
</dbReference>
<feature type="coiled-coil region" evidence="1">
    <location>
        <begin position="66"/>
        <end position="143"/>
    </location>
</feature>
<dbReference type="RefSeq" id="XP_013756414.1">
    <property type="nucleotide sequence ID" value="XM_013900960.1"/>
</dbReference>
<protein>
    <submittedName>
        <fullName evidence="3">Uncharacterized protein</fullName>
    </submittedName>
</protein>
<dbReference type="OMA" id="SSCYMAG"/>
<feature type="compositionally biased region" description="Pro residues" evidence="2">
    <location>
        <begin position="730"/>
        <end position="743"/>
    </location>
</feature>
<feature type="compositionally biased region" description="Pro residues" evidence="2">
    <location>
        <begin position="626"/>
        <end position="639"/>
    </location>
</feature>
<feature type="compositionally biased region" description="Pro residues" evidence="2">
    <location>
        <begin position="794"/>
        <end position="805"/>
    </location>
</feature>
<evidence type="ECO:0000256" key="2">
    <source>
        <dbReference type="SAM" id="MobiDB-lite"/>
    </source>
</evidence>
<evidence type="ECO:0000256" key="1">
    <source>
        <dbReference type="SAM" id="Coils"/>
    </source>
</evidence>
<organism evidence="3 4">
    <name type="scientific">Thecamonas trahens ATCC 50062</name>
    <dbReference type="NCBI Taxonomy" id="461836"/>
    <lineage>
        <taxon>Eukaryota</taxon>
        <taxon>Apusozoa</taxon>
        <taxon>Apusomonadida</taxon>
        <taxon>Apusomonadidae</taxon>
        <taxon>Thecamonas</taxon>
    </lineage>
</organism>
<feature type="compositionally biased region" description="Pro residues" evidence="2">
    <location>
        <begin position="825"/>
        <end position="836"/>
    </location>
</feature>